<dbReference type="RefSeq" id="WP_262654736.1">
    <property type="nucleotide sequence ID" value="NZ_JAOQKE010000009.1"/>
</dbReference>
<evidence type="ECO:0000259" key="8">
    <source>
        <dbReference type="PROSITE" id="PS50853"/>
    </source>
</evidence>
<evidence type="ECO:0000256" key="5">
    <source>
        <dbReference type="ARBA" id="ARBA00023316"/>
    </source>
</evidence>
<feature type="active site" description="Proton donor/acceptor" evidence="6">
    <location>
        <position position="300"/>
    </location>
</feature>
<keyword evidence="11" id="KW-1185">Reference proteome</keyword>
<dbReference type="SMART" id="SM00060">
    <property type="entry name" value="FN3"/>
    <property type="match status" value="1"/>
</dbReference>
<dbReference type="SUPFAM" id="SSF141523">
    <property type="entry name" value="L,D-transpeptidase catalytic domain-like"/>
    <property type="match status" value="1"/>
</dbReference>
<feature type="domain" description="Fibronectin type-III" evidence="8">
    <location>
        <begin position="33"/>
        <end position="127"/>
    </location>
</feature>
<keyword evidence="3 6" id="KW-0133">Cell shape</keyword>
<name>A0ABT2SLU5_9FIRM</name>
<dbReference type="EMBL" id="JAOQKE010000009">
    <property type="protein sequence ID" value="MCU6725459.1"/>
    <property type="molecule type" value="Genomic_DNA"/>
</dbReference>
<dbReference type="InterPro" id="IPR003961">
    <property type="entry name" value="FN3_dom"/>
</dbReference>
<evidence type="ECO:0000256" key="7">
    <source>
        <dbReference type="SAM" id="SignalP"/>
    </source>
</evidence>
<protein>
    <submittedName>
        <fullName evidence="10">L,D-transpeptidase family protein</fullName>
    </submittedName>
</protein>
<dbReference type="PROSITE" id="PS52029">
    <property type="entry name" value="LD_TPASE"/>
    <property type="match status" value="1"/>
</dbReference>
<dbReference type="InterPro" id="IPR050979">
    <property type="entry name" value="LD-transpeptidase"/>
</dbReference>
<evidence type="ECO:0000256" key="6">
    <source>
        <dbReference type="PROSITE-ProRule" id="PRU01373"/>
    </source>
</evidence>
<dbReference type="Proteomes" id="UP001652338">
    <property type="component" value="Unassembled WGS sequence"/>
</dbReference>
<keyword evidence="7" id="KW-0732">Signal</keyword>
<dbReference type="InterPro" id="IPR038063">
    <property type="entry name" value="Transpep_catalytic_dom"/>
</dbReference>
<dbReference type="Gene3D" id="2.60.40.10">
    <property type="entry name" value="Immunoglobulins"/>
    <property type="match status" value="1"/>
</dbReference>
<dbReference type="CDD" id="cd00063">
    <property type="entry name" value="FN3"/>
    <property type="match status" value="1"/>
</dbReference>
<reference evidence="10 11" key="1">
    <citation type="journal article" date="2021" name="ISME Commun">
        <title>Automated analysis of genomic sequences facilitates high-throughput and comprehensive description of bacteria.</title>
        <authorList>
            <person name="Hitch T.C.A."/>
        </authorList>
    </citation>
    <scope>NUCLEOTIDE SEQUENCE [LARGE SCALE GENOMIC DNA]</scope>
    <source>
        <strain evidence="10 11">Sanger_29</strain>
    </source>
</reference>
<feature type="domain" description="L,D-TPase catalytic" evidence="9">
    <location>
        <begin position="224"/>
        <end position="339"/>
    </location>
</feature>
<accession>A0ABT2SLU5</accession>
<gene>
    <name evidence="10" type="ORF">OCV47_08865</name>
</gene>
<evidence type="ECO:0000259" key="9">
    <source>
        <dbReference type="PROSITE" id="PS52029"/>
    </source>
</evidence>
<dbReference type="Gene3D" id="2.40.440.10">
    <property type="entry name" value="L,D-transpeptidase catalytic domain-like"/>
    <property type="match status" value="1"/>
</dbReference>
<evidence type="ECO:0000313" key="11">
    <source>
        <dbReference type="Proteomes" id="UP001652338"/>
    </source>
</evidence>
<dbReference type="InterPro" id="IPR013783">
    <property type="entry name" value="Ig-like_fold"/>
</dbReference>
<comment type="pathway">
    <text evidence="1 6">Cell wall biogenesis; peptidoglycan biosynthesis.</text>
</comment>
<feature type="chain" id="PRO_5047056890" evidence="7">
    <location>
        <begin position="28"/>
        <end position="339"/>
    </location>
</feature>
<dbReference type="Pfam" id="PF03734">
    <property type="entry name" value="YkuD"/>
    <property type="match status" value="1"/>
</dbReference>
<comment type="caution">
    <text evidence="10">The sequence shown here is derived from an EMBL/GenBank/DDBJ whole genome shotgun (WGS) entry which is preliminary data.</text>
</comment>
<evidence type="ECO:0000256" key="2">
    <source>
        <dbReference type="ARBA" id="ARBA00022679"/>
    </source>
</evidence>
<dbReference type="PANTHER" id="PTHR30582:SF2">
    <property type="entry name" value="L,D-TRANSPEPTIDASE YCIB-RELATED"/>
    <property type="match status" value="1"/>
</dbReference>
<evidence type="ECO:0000313" key="10">
    <source>
        <dbReference type="EMBL" id="MCU6725459.1"/>
    </source>
</evidence>
<keyword evidence="4 6" id="KW-0573">Peptidoglycan synthesis</keyword>
<dbReference type="CDD" id="cd16913">
    <property type="entry name" value="YkuD_like"/>
    <property type="match status" value="1"/>
</dbReference>
<proteinExistence type="predicted"/>
<dbReference type="InterPro" id="IPR036116">
    <property type="entry name" value="FN3_sf"/>
</dbReference>
<keyword evidence="5 6" id="KW-0961">Cell wall biogenesis/degradation</keyword>
<evidence type="ECO:0000256" key="1">
    <source>
        <dbReference type="ARBA" id="ARBA00004752"/>
    </source>
</evidence>
<dbReference type="Pfam" id="PF00041">
    <property type="entry name" value="fn3"/>
    <property type="match status" value="1"/>
</dbReference>
<dbReference type="InterPro" id="IPR005490">
    <property type="entry name" value="LD_TPept_cat_dom"/>
</dbReference>
<evidence type="ECO:0000256" key="4">
    <source>
        <dbReference type="ARBA" id="ARBA00022984"/>
    </source>
</evidence>
<evidence type="ECO:0000256" key="3">
    <source>
        <dbReference type="ARBA" id="ARBA00022960"/>
    </source>
</evidence>
<organism evidence="10 11">
    <name type="scientific">Muricoprocola aceti</name>
    <dbReference type="NCBI Taxonomy" id="2981772"/>
    <lineage>
        <taxon>Bacteria</taxon>
        <taxon>Bacillati</taxon>
        <taxon>Bacillota</taxon>
        <taxon>Clostridia</taxon>
        <taxon>Lachnospirales</taxon>
        <taxon>Lachnospiraceae</taxon>
        <taxon>Muricoprocola</taxon>
    </lineage>
</organism>
<dbReference type="PROSITE" id="PS50853">
    <property type="entry name" value="FN3"/>
    <property type="match status" value="1"/>
</dbReference>
<feature type="active site" description="Nucleophile" evidence="6">
    <location>
        <position position="315"/>
    </location>
</feature>
<dbReference type="PANTHER" id="PTHR30582">
    <property type="entry name" value="L,D-TRANSPEPTIDASE"/>
    <property type="match status" value="1"/>
</dbReference>
<dbReference type="SUPFAM" id="SSF49265">
    <property type="entry name" value="Fibronectin type III"/>
    <property type="match status" value="1"/>
</dbReference>
<sequence>MRRRRSCFRILLLSILMMMAMAVPVSAKTKVDTPKYFRVQSQGDRSATIRWSPRTNVSGYMLYLYDTTTNKYKAVKKFSRTTYMHTLTRLTAGKTYKYRLKAYKKVKGKIVYSAGADVQFKAKTLSEDVKAIRRPRYTVKTKKKVTVTDKTTKKKVTLAKGTSLTVTSKNGKVVNGYLKNGHQISIKRSYLKYTGLDVSSKKDYSRNVKEDFVNLKLYSSNTNWLIWVSESTLKVNVYKGSQGKWKLQKSYPCCIGKWSTRTASGVKEILGYGSQKYGGPVIIFSSGEGTPEVPEGCAFHHVVDKNISKAVSNGCVRLQMDALMYIYKNCPKRTRVVIY</sequence>
<keyword evidence="2" id="KW-0808">Transferase</keyword>
<feature type="signal peptide" evidence="7">
    <location>
        <begin position="1"/>
        <end position="27"/>
    </location>
</feature>